<feature type="domain" description="GH16" evidence="5">
    <location>
        <begin position="43"/>
        <end position="296"/>
    </location>
</feature>
<keyword evidence="3" id="KW-0326">Glycosidase</keyword>
<keyword evidence="8" id="KW-1185">Reference proteome</keyword>
<evidence type="ECO:0000256" key="4">
    <source>
        <dbReference type="SAM" id="MobiDB-lite"/>
    </source>
</evidence>
<evidence type="ECO:0000256" key="1">
    <source>
        <dbReference type="ARBA" id="ARBA00022729"/>
    </source>
</evidence>
<gene>
    <name evidence="7" type="ORF">HK105_202759</name>
    <name evidence="6" type="ORF">HK105_206932</name>
</gene>
<evidence type="ECO:0000259" key="5">
    <source>
        <dbReference type="PROSITE" id="PS51762"/>
    </source>
</evidence>
<proteinExistence type="predicted"/>
<dbReference type="PANTHER" id="PTHR10963:SF22">
    <property type="entry name" value="GLYCOSIDASE CRH2-RELATED"/>
    <property type="match status" value="1"/>
</dbReference>
<dbReference type="InterPro" id="IPR013320">
    <property type="entry name" value="ConA-like_dom_sf"/>
</dbReference>
<dbReference type="InterPro" id="IPR000757">
    <property type="entry name" value="Beta-glucanase-like"/>
</dbReference>
<dbReference type="EMBL" id="JADGIZ020000044">
    <property type="protein sequence ID" value="KAL2913630.1"/>
    <property type="molecule type" value="Genomic_DNA"/>
</dbReference>
<dbReference type="EMBL" id="JADGIZ020000009">
    <property type="protein sequence ID" value="KAL2917886.1"/>
    <property type="molecule type" value="Genomic_DNA"/>
</dbReference>
<dbReference type="Pfam" id="PF00722">
    <property type="entry name" value="Glyco_hydro_16"/>
    <property type="match status" value="1"/>
</dbReference>
<feature type="region of interest" description="Disordered" evidence="4">
    <location>
        <begin position="313"/>
        <end position="335"/>
    </location>
</feature>
<keyword evidence="1" id="KW-0732">Signal</keyword>
<sequence length="366" mass="38940">MPLDKPHRMPHRIPPHTPSRGRSLRVAAAAAVVAAAMHAQAVAAEPHTTLPQRFSTGDCVTQRLRFDAGRVFDLAGTDSRRFTVDRTQFDFTKDYGAVAIAQGTAVLSLVGSSATPAGGALGARLSTTRYMLYGRITARLTPAVDPGVVSTFITWSDFQNTLPSGEIIQDEIDWEIVGKNPAKPETNLFTGKASDYERNSHGGPIAGNITVGEPHDFFIDWKPDRIEWGVDGVVHRTQLKSQSVAADPSHLPPGAFWFSETPSRVQLSVWDGSGGAQQVWAGGPIAWGDRPQISVPFEWVDIQCYDSAGSPVPRWAADGSGPTAETGAGKASTTGASNSVWRSARHGHWSAPAAALLGCAAAVLAL</sequence>
<keyword evidence="2" id="KW-0378">Hydrolase</keyword>
<dbReference type="PROSITE" id="PS51762">
    <property type="entry name" value="GH16_2"/>
    <property type="match status" value="1"/>
</dbReference>
<dbReference type="SUPFAM" id="SSF49899">
    <property type="entry name" value="Concanavalin A-like lectins/glucanases"/>
    <property type="match status" value="1"/>
</dbReference>
<accession>A0ABR4N2A2</accession>
<evidence type="ECO:0000313" key="6">
    <source>
        <dbReference type="EMBL" id="KAL2913630.1"/>
    </source>
</evidence>
<dbReference type="Proteomes" id="UP001527925">
    <property type="component" value="Unassembled WGS sequence"/>
</dbReference>
<evidence type="ECO:0000256" key="2">
    <source>
        <dbReference type="ARBA" id="ARBA00022801"/>
    </source>
</evidence>
<evidence type="ECO:0000256" key="3">
    <source>
        <dbReference type="ARBA" id="ARBA00023295"/>
    </source>
</evidence>
<dbReference type="InterPro" id="IPR050546">
    <property type="entry name" value="Glycosyl_Hydrlase_16"/>
</dbReference>
<feature type="region of interest" description="Disordered" evidence="4">
    <location>
        <begin position="1"/>
        <end position="22"/>
    </location>
</feature>
<evidence type="ECO:0000313" key="8">
    <source>
        <dbReference type="Proteomes" id="UP001527925"/>
    </source>
</evidence>
<comment type="caution">
    <text evidence="6">The sequence shown here is derived from an EMBL/GenBank/DDBJ whole genome shotgun (WGS) entry which is preliminary data.</text>
</comment>
<reference evidence="6 8" key="1">
    <citation type="submission" date="2023-09" db="EMBL/GenBank/DDBJ databases">
        <title>Pangenome analysis of Batrachochytrium dendrobatidis and related Chytrids.</title>
        <authorList>
            <person name="Yacoub M.N."/>
            <person name="Stajich J.E."/>
            <person name="James T.Y."/>
        </authorList>
    </citation>
    <scope>NUCLEOTIDE SEQUENCE [LARGE SCALE GENOMIC DNA]</scope>
    <source>
        <strain evidence="6 8">JEL0888</strain>
    </source>
</reference>
<protein>
    <recommendedName>
        <fullName evidence="5">GH16 domain-containing protein</fullName>
    </recommendedName>
</protein>
<name>A0ABR4N2A2_9FUNG</name>
<dbReference type="PANTHER" id="PTHR10963">
    <property type="entry name" value="GLYCOSYL HYDROLASE-RELATED"/>
    <property type="match status" value="1"/>
</dbReference>
<organism evidence="6 8">
    <name type="scientific">Polyrhizophydium stewartii</name>
    <dbReference type="NCBI Taxonomy" id="2732419"/>
    <lineage>
        <taxon>Eukaryota</taxon>
        <taxon>Fungi</taxon>
        <taxon>Fungi incertae sedis</taxon>
        <taxon>Chytridiomycota</taxon>
        <taxon>Chytridiomycota incertae sedis</taxon>
        <taxon>Chytridiomycetes</taxon>
        <taxon>Rhizophydiales</taxon>
        <taxon>Rhizophydiales incertae sedis</taxon>
        <taxon>Polyrhizophydium</taxon>
    </lineage>
</organism>
<dbReference type="Gene3D" id="2.60.120.200">
    <property type="match status" value="1"/>
</dbReference>
<evidence type="ECO:0000313" key="7">
    <source>
        <dbReference type="EMBL" id="KAL2917886.1"/>
    </source>
</evidence>